<dbReference type="CDD" id="cd02440">
    <property type="entry name" value="AdoMet_MTases"/>
    <property type="match status" value="1"/>
</dbReference>
<dbReference type="PANTHER" id="PTHR43861:SF1">
    <property type="entry name" value="TRANS-ACONITATE 2-METHYLTRANSFERASE"/>
    <property type="match status" value="1"/>
</dbReference>
<gene>
    <name evidence="3" type="ORF">G6F50_013571</name>
</gene>
<dbReference type="AlphaFoldDB" id="A0A9P6YFD6"/>
<dbReference type="Gene3D" id="3.40.50.150">
    <property type="entry name" value="Vaccinia Virus protein VP39"/>
    <property type="match status" value="1"/>
</dbReference>
<protein>
    <recommendedName>
        <fullName evidence="2">Methyltransferase type 11 domain-containing protein</fullName>
    </recommendedName>
</protein>
<feature type="compositionally biased region" description="Pro residues" evidence="1">
    <location>
        <begin position="11"/>
        <end position="28"/>
    </location>
</feature>
<evidence type="ECO:0000313" key="3">
    <source>
        <dbReference type="EMBL" id="KAG1547109.1"/>
    </source>
</evidence>
<dbReference type="Proteomes" id="UP000740926">
    <property type="component" value="Unassembled WGS sequence"/>
</dbReference>
<dbReference type="InterPro" id="IPR029063">
    <property type="entry name" value="SAM-dependent_MTases_sf"/>
</dbReference>
<reference evidence="3 4" key="1">
    <citation type="journal article" date="2020" name="Microb. Genom.">
        <title>Genetic diversity of clinical and environmental Mucorales isolates obtained from an investigation of mucormycosis cases among solid organ transplant recipients.</title>
        <authorList>
            <person name="Nguyen M.H."/>
            <person name="Kaul D."/>
            <person name="Muto C."/>
            <person name="Cheng S.J."/>
            <person name="Richter R.A."/>
            <person name="Bruno V.M."/>
            <person name="Liu G."/>
            <person name="Beyhan S."/>
            <person name="Sundermann A.J."/>
            <person name="Mounaud S."/>
            <person name="Pasculle A.W."/>
            <person name="Nierman W.C."/>
            <person name="Driscoll E."/>
            <person name="Cumbie R."/>
            <person name="Clancy C.J."/>
            <person name="Dupont C.L."/>
        </authorList>
    </citation>
    <scope>NUCLEOTIDE SEQUENCE [LARGE SCALE GENOMIC DNA]</scope>
    <source>
        <strain evidence="3 4">GL24</strain>
    </source>
</reference>
<feature type="compositionally biased region" description="Low complexity" evidence="1">
    <location>
        <begin position="1"/>
        <end position="10"/>
    </location>
</feature>
<proteinExistence type="predicted"/>
<dbReference type="InterPro" id="IPR013216">
    <property type="entry name" value="Methyltransf_11"/>
</dbReference>
<name>A0A9P6YFD6_9FUNG</name>
<dbReference type="SUPFAM" id="SSF53335">
    <property type="entry name" value="S-adenosyl-L-methionine-dependent methyltransferases"/>
    <property type="match status" value="1"/>
</dbReference>
<sequence>MLPTACCASARPPPTAAPTFPPPPPPEEPAMSAFDTTALPAGQHWNAQDYAIDAGFVPLLGGAVARLLDPRAGERILDLGCGDGVLSTELALSGARIHGVDASPELVIAARARGVDAQVMDGHALSFDSEFDAVFSNAALHWMGTPDRVLEGVRRALRPGGRFVAEFGGHGNVATIIAAVQAARVAHGRGASAVQWCFPSADAYADRLRQHGFQVQLIECTPRPTPLPTGVAGWLRVFAAPLLDDLPAEVRATVREAAPALLADLPRNAAGQPLADYVRLRVLARRR</sequence>
<comment type="caution">
    <text evidence="3">The sequence shown here is derived from an EMBL/GenBank/DDBJ whole genome shotgun (WGS) entry which is preliminary data.</text>
</comment>
<feature type="region of interest" description="Disordered" evidence="1">
    <location>
        <begin position="1"/>
        <end position="33"/>
    </location>
</feature>
<evidence type="ECO:0000313" key="4">
    <source>
        <dbReference type="Proteomes" id="UP000740926"/>
    </source>
</evidence>
<evidence type="ECO:0000256" key="1">
    <source>
        <dbReference type="SAM" id="MobiDB-lite"/>
    </source>
</evidence>
<dbReference type="Pfam" id="PF08241">
    <property type="entry name" value="Methyltransf_11"/>
    <property type="match status" value="1"/>
</dbReference>
<organism evidence="3 4">
    <name type="scientific">Rhizopus delemar</name>
    <dbReference type="NCBI Taxonomy" id="936053"/>
    <lineage>
        <taxon>Eukaryota</taxon>
        <taxon>Fungi</taxon>
        <taxon>Fungi incertae sedis</taxon>
        <taxon>Mucoromycota</taxon>
        <taxon>Mucoromycotina</taxon>
        <taxon>Mucoromycetes</taxon>
        <taxon>Mucorales</taxon>
        <taxon>Mucorineae</taxon>
        <taxon>Rhizopodaceae</taxon>
        <taxon>Rhizopus</taxon>
    </lineage>
</organism>
<dbReference type="EMBL" id="JAANIU010005515">
    <property type="protein sequence ID" value="KAG1547109.1"/>
    <property type="molecule type" value="Genomic_DNA"/>
</dbReference>
<accession>A0A9P6YFD6</accession>
<dbReference type="GO" id="GO:0008757">
    <property type="term" value="F:S-adenosylmethionine-dependent methyltransferase activity"/>
    <property type="evidence" value="ECO:0007669"/>
    <property type="project" value="InterPro"/>
</dbReference>
<dbReference type="PANTHER" id="PTHR43861">
    <property type="entry name" value="TRANS-ACONITATE 2-METHYLTRANSFERASE-RELATED"/>
    <property type="match status" value="1"/>
</dbReference>
<feature type="domain" description="Methyltransferase type 11" evidence="2">
    <location>
        <begin position="77"/>
        <end position="164"/>
    </location>
</feature>
<evidence type="ECO:0000259" key="2">
    <source>
        <dbReference type="Pfam" id="PF08241"/>
    </source>
</evidence>
<keyword evidence="4" id="KW-1185">Reference proteome</keyword>